<dbReference type="Proteomes" id="UP000186004">
    <property type="component" value="Unassembled WGS sequence"/>
</dbReference>
<keyword evidence="2" id="KW-0732">Signal</keyword>
<evidence type="ECO:0000313" key="3">
    <source>
        <dbReference type="EMBL" id="SIQ61686.1"/>
    </source>
</evidence>
<evidence type="ECO:0000256" key="2">
    <source>
        <dbReference type="SAM" id="SignalP"/>
    </source>
</evidence>
<evidence type="ECO:0000256" key="1">
    <source>
        <dbReference type="SAM" id="MobiDB-lite"/>
    </source>
</evidence>
<dbReference type="EMBL" id="FTNF01000003">
    <property type="protein sequence ID" value="SIQ61686.1"/>
    <property type="molecule type" value="Genomic_DNA"/>
</dbReference>
<accession>A0A1N6U8R4</accession>
<dbReference type="STRING" id="1198245.SAMN05444858_103258"/>
<proteinExistence type="predicted"/>
<feature type="chain" id="PRO_5039101716" evidence="2">
    <location>
        <begin position="19"/>
        <end position="317"/>
    </location>
</feature>
<sequence>MRRSGRVMAVAAISALLAGCADGPGQVAADLAGSEPSGTAPTASAHSRADPSGSEPPGTSPAGPVPARTDPVRLIGSWTATEVDGDAGGVLRLAPVDQGGLLWFGSCGPSMGSWRADTYGLFIADPSEISVAGPADCPHTAPWLGRVTAFRFEGDTPVLLDDRGRRLASLRPGAKPTPGPDLLPSLAEPPTVTAAAREALAPAAELPAGLSPASRDTLLGRWVPAADRRPGASAAYLELRGDGEWRGSDGCNGQRGRWVAGPEGALLATAGHSTLIGCDNVPLAAWLSRASRAGLDGDVLVLLSAQGKETGRLKRAD</sequence>
<evidence type="ECO:0000313" key="4">
    <source>
        <dbReference type="Proteomes" id="UP000186004"/>
    </source>
</evidence>
<name>A0A1N6U8R4_9ACTN</name>
<feature type="region of interest" description="Disordered" evidence="1">
    <location>
        <begin position="25"/>
        <end position="70"/>
    </location>
</feature>
<dbReference type="OrthoDB" id="4990393at2"/>
<dbReference type="PROSITE" id="PS51257">
    <property type="entry name" value="PROKAR_LIPOPROTEIN"/>
    <property type="match status" value="1"/>
</dbReference>
<organism evidence="3 4">
    <name type="scientific">Micromonospora avicenniae</name>
    <dbReference type="NCBI Taxonomy" id="1198245"/>
    <lineage>
        <taxon>Bacteria</taxon>
        <taxon>Bacillati</taxon>
        <taxon>Actinomycetota</taxon>
        <taxon>Actinomycetes</taxon>
        <taxon>Micromonosporales</taxon>
        <taxon>Micromonosporaceae</taxon>
        <taxon>Micromonospora</taxon>
    </lineage>
</organism>
<gene>
    <name evidence="3" type="ORF">SAMN05444858_103258</name>
</gene>
<keyword evidence="4" id="KW-1185">Reference proteome</keyword>
<feature type="compositionally biased region" description="Polar residues" evidence="1">
    <location>
        <begin position="36"/>
        <end position="45"/>
    </location>
</feature>
<feature type="signal peptide" evidence="2">
    <location>
        <begin position="1"/>
        <end position="18"/>
    </location>
</feature>
<reference evidence="3 4" key="1">
    <citation type="submission" date="2017-01" db="EMBL/GenBank/DDBJ databases">
        <authorList>
            <person name="Mah S.A."/>
            <person name="Swanson W.J."/>
            <person name="Moy G.W."/>
            <person name="Vacquier V.D."/>
        </authorList>
    </citation>
    <scope>NUCLEOTIDE SEQUENCE [LARGE SCALE GENOMIC DNA]</scope>
    <source>
        <strain evidence="3 4">DSM 45758</strain>
    </source>
</reference>
<dbReference type="AlphaFoldDB" id="A0A1N6U8R4"/>
<protein>
    <submittedName>
        <fullName evidence="3">META domain-containing protein</fullName>
    </submittedName>
</protein>